<evidence type="ECO:0000259" key="6">
    <source>
        <dbReference type="PROSITE" id="PS51012"/>
    </source>
</evidence>
<organism evidence="7 8">
    <name type="scientific">Hwanghaeella grinnelliae</name>
    <dbReference type="NCBI Taxonomy" id="2500179"/>
    <lineage>
        <taxon>Bacteria</taxon>
        <taxon>Pseudomonadati</taxon>
        <taxon>Pseudomonadota</taxon>
        <taxon>Alphaproteobacteria</taxon>
        <taxon>Rhodospirillales</taxon>
        <taxon>Rhodospirillaceae</taxon>
        <taxon>Hwanghaeella</taxon>
    </lineage>
</organism>
<keyword evidence="4 5" id="KW-0472">Membrane</keyword>
<feature type="transmembrane region" description="Helical" evidence="5">
    <location>
        <begin position="84"/>
        <end position="103"/>
    </location>
</feature>
<dbReference type="PIRSF" id="PIRSF006648">
    <property type="entry name" value="DrrB"/>
    <property type="match status" value="1"/>
</dbReference>
<dbReference type="AlphaFoldDB" id="A0A437QPJ0"/>
<comment type="similarity">
    <text evidence="5">Belongs to the ABC-2 integral membrane protein family.</text>
</comment>
<keyword evidence="5" id="KW-0813">Transport</keyword>
<dbReference type="Pfam" id="PF01061">
    <property type="entry name" value="ABC2_membrane"/>
    <property type="match status" value="1"/>
</dbReference>
<evidence type="ECO:0000256" key="5">
    <source>
        <dbReference type="RuleBase" id="RU361157"/>
    </source>
</evidence>
<feature type="transmembrane region" description="Helical" evidence="5">
    <location>
        <begin position="57"/>
        <end position="78"/>
    </location>
</feature>
<feature type="domain" description="ABC transmembrane type-2" evidence="6">
    <location>
        <begin position="53"/>
        <end position="282"/>
    </location>
</feature>
<dbReference type="PROSITE" id="PS51012">
    <property type="entry name" value="ABC_TM2"/>
    <property type="match status" value="1"/>
</dbReference>
<sequence>MAIAETSSEGRPEAVAARRPAAHKVTLAARRIVGINTLGVATLIWRQVIAEFLAFKLVLLGPALQALLFAVVISLAVGTRIAEVGGLPFLAFLAPGLVIAAAVQRSFESTAFSMVHEKLEGTIGDVFGAPLTAGEILTGYTVGATITGICIGLPVWLVLLPFGAGLPLHGAVMLYFVLTGCVILAFFGLIAGMQSHRWDSLSAKETFVLTPLLFLSGSFFTIDALGEPFRSMMMANPIFHLVNGFRYAMTGYADAPVWVSATVVGILAAVLCLIAMRLVAIGYKVKD</sequence>
<keyword evidence="8" id="KW-1185">Reference proteome</keyword>
<protein>
    <recommendedName>
        <fullName evidence="5">Transport permease protein</fullName>
    </recommendedName>
</protein>
<feature type="transmembrane region" description="Helical" evidence="5">
    <location>
        <begin position="257"/>
        <end position="280"/>
    </location>
</feature>
<proteinExistence type="inferred from homology"/>
<evidence type="ECO:0000256" key="2">
    <source>
        <dbReference type="ARBA" id="ARBA00022692"/>
    </source>
</evidence>
<dbReference type="GO" id="GO:0043190">
    <property type="term" value="C:ATP-binding cassette (ABC) transporter complex"/>
    <property type="evidence" value="ECO:0007669"/>
    <property type="project" value="InterPro"/>
</dbReference>
<dbReference type="RefSeq" id="WP_127765881.1">
    <property type="nucleotide sequence ID" value="NZ_SADE01000002.1"/>
</dbReference>
<feature type="transmembrane region" description="Helical" evidence="5">
    <location>
        <begin position="137"/>
        <end position="160"/>
    </location>
</feature>
<evidence type="ECO:0000313" key="8">
    <source>
        <dbReference type="Proteomes" id="UP000287447"/>
    </source>
</evidence>
<comment type="caution">
    <text evidence="7">The sequence shown here is derived from an EMBL/GenBank/DDBJ whole genome shotgun (WGS) entry which is preliminary data.</text>
</comment>
<evidence type="ECO:0000256" key="4">
    <source>
        <dbReference type="ARBA" id="ARBA00023136"/>
    </source>
</evidence>
<keyword evidence="5" id="KW-1003">Cell membrane</keyword>
<dbReference type="InterPro" id="IPR000412">
    <property type="entry name" value="ABC_2_transport"/>
</dbReference>
<evidence type="ECO:0000256" key="3">
    <source>
        <dbReference type="ARBA" id="ARBA00022989"/>
    </source>
</evidence>
<feature type="transmembrane region" description="Helical" evidence="5">
    <location>
        <begin position="172"/>
        <end position="194"/>
    </location>
</feature>
<dbReference type="EMBL" id="SADE01000002">
    <property type="protein sequence ID" value="RVU36405.1"/>
    <property type="molecule type" value="Genomic_DNA"/>
</dbReference>
<keyword evidence="3 5" id="KW-1133">Transmembrane helix</keyword>
<feature type="transmembrane region" description="Helical" evidence="5">
    <location>
        <begin position="28"/>
        <end position="45"/>
    </location>
</feature>
<dbReference type="PRINTS" id="PR00164">
    <property type="entry name" value="ABC2TRNSPORT"/>
</dbReference>
<dbReference type="OrthoDB" id="9804001at2"/>
<dbReference type="PANTHER" id="PTHR43332">
    <property type="entry name" value="INNER MEMBRANE TRANSPORT PERMEASE YADH-RELATED"/>
    <property type="match status" value="1"/>
</dbReference>
<dbReference type="InterPro" id="IPR052522">
    <property type="entry name" value="ABC-2_transport_permease"/>
</dbReference>
<gene>
    <name evidence="7" type="ORF">EOI86_14460</name>
</gene>
<feature type="transmembrane region" description="Helical" evidence="5">
    <location>
        <begin position="206"/>
        <end position="226"/>
    </location>
</feature>
<dbReference type="Proteomes" id="UP000287447">
    <property type="component" value="Unassembled WGS sequence"/>
</dbReference>
<evidence type="ECO:0000313" key="7">
    <source>
        <dbReference type="EMBL" id="RVU36405.1"/>
    </source>
</evidence>
<dbReference type="InterPro" id="IPR013525">
    <property type="entry name" value="ABC2_TM"/>
</dbReference>
<keyword evidence="2 5" id="KW-0812">Transmembrane</keyword>
<reference evidence="8" key="1">
    <citation type="submission" date="2019-01" db="EMBL/GenBank/DDBJ databases">
        <title>Gri0909 isolated from a small marine red alga.</title>
        <authorList>
            <person name="Kim J."/>
            <person name="Jeong S.E."/>
            <person name="Jeon C.O."/>
        </authorList>
    </citation>
    <scope>NUCLEOTIDE SEQUENCE [LARGE SCALE GENOMIC DNA]</scope>
    <source>
        <strain evidence="8">Gri0909</strain>
    </source>
</reference>
<dbReference type="GO" id="GO:0140359">
    <property type="term" value="F:ABC-type transporter activity"/>
    <property type="evidence" value="ECO:0007669"/>
    <property type="project" value="InterPro"/>
</dbReference>
<comment type="subcellular location">
    <subcellularLocation>
        <location evidence="5">Cell inner membrane</location>
        <topology evidence="5">Multi-pass membrane protein</topology>
    </subcellularLocation>
    <subcellularLocation>
        <location evidence="1">Membrane</location>
        <topology evidence="1">Multi-pass membrane protein</topology>
    </subcellularLocation>
</comment>
<evidence type="ECO:0000256" key="1">
    <source>
        <dbReference type="ARBA" id="ARBA00004141"/>
    </source>
</evidence>
<accession>A0A437QPJ0</accession>
<dbReference type="PANTHER" id="PTHR43332:SF1">
    <property type="entry name" value="TRANSPORT PERMEASE PROTEIN"/>
    <property type="match status" value="1"/>
</dbReference>
<name>A0A437QPJ0_9PROT</name>
<dbReference type="InterPro" id="IPR047817">
    <property type="entry name" value="ABC2_TM_bact-type"/>
</dbReference>